<keyword evidence="2" id="KW-1185">Reference proteome</keyword>
<dbReference type="SUPFAM" id="SSF63829">
    <property type="entry name" value="Calcium-dependent phosphotriesterase"/>
    <property type="match status" value="1"/>
</dbReference>
<organism evidence="1 2">
    <name type="scientific">Exophiala oligosperma</name>
    <dbReference type="NCBI Taxonomy" id="215243"/>
    <lineage>
        <taxon>Eukaryota</taxon>
        <taxon>Fungi</taxon>
        <taxon>Dikarya</taxon>
        <taxon>Ascomycota</taxon>
        <taxon>Pezizomycotina</taxon>
        <taxon>Eurotiomycetes</taxon>
        <taxon>Chaetothyriomycetidae</taxon>
        <taxon>Chaetothyriales</taxon>
        <taxon>Herpotrichiellaceae</taxon>
        <taxon>Exophiala</taxon>
    </lineage>
</organism>
<gene>
    <name evidence="1" type="ORF">PV06_05431</name>
</gene>
<dbReference type="AlphaFoldDB" id="A0A0D2E1X7"/>
<dbReference type="HOGENOM" id="CLU_033924_1_1_1"/>
<dbReference type="PANTHER" id="PTHR11799:SF12">
    <property type="entry name" value="PARAOXONASE-RELATED"/>
    <property type="match status" value="1"/>
</dbReference>
<dbReference type="GeneID" id="27357505"/>
<name>A0A0D2E1X7_9EURO</name>
<proteinExistence type="predicted"/>
<accession>A0A0D2E1X7</accession>
<dbReference type="EMBL" id="KN847336">
    <property type="protein sequence ID" value="KIW41824.1"/>
    <property type="molecule type" value="Genomic_DNA"/>
</dbReference>
<dbReference type="OrthoDB" id="3590633at2759"/>
<reference evidence="1 2" key="1">
    <citation type="submission" date="2015-01" db="EMBL/GenBank/DDBJ databases">
        <title>The Genome Sequence of Exophiala oligosperma CBS72588.</title>
        <authorList>
            <consortium name="The Broad Institute Genomics Platform"/>
            <person name="Cuomo C."/>
            <person name="de Hoog S."/>
            <person name="Gorbushina A."/>
            <person name="Stielow B."/>
            <person name="Teixiera M."/>
            <person name="Abouelleil A."/>
            <person name="Chapman S.B."/>
            <person name="Priest M."/>
            <person name="Young S.K."/>
            <person name="Wortman J."/>
            <person name="Nusbaum C."/>
            <person name="Birren B."/>
        </authorList>
    </citation>
    <scope>NUCLEOTIDE SEQUENCE [LARGE SCALE GENOMIC DNA]</scope>
    <source>
        <strain evidence="1 2">CBS 72588</strain>
    </source>
</reference>
<protein>
    <submittedName>
        <fullName evidence="1">Uncharacterized protein</fullName>
    </submittedName>
</protein>
<dbReference type="InterPro" id="IPR011042">
    <property type="entry name" value="6-blade_b-propeller_TolB-like"/>
</dbReference>
<evidence type="ECO:0000313" key="1">
    <source>
        <dbReference type="EMBL" id="KIW41824.1"/>
    </source>
</evidence>
<dbReference type="Gene3D" id="2.120.10.30">
    <property type="entry name" value="TolB, C-terminal domain"/>
    <property type="match status" value="1"/>
</dbReference>
<evidence type="ECO:0000313" key="2">
    <source>
        <dbReference type="Proteomes" id="UP000053342"/>
    </source>
</evidence>
<dbReference type="Proteomes" id="UP000053342">
    <property type="component" value="Unassembled WGS sequence"/>
</dbReference>
<dbReference type="PANTHER" id="PTHR11799">
    <property type="entry name" value="PARAOXONASE"/>
    <property type="match status" value="1"/>
</dbReference>
<dbReference type="RefSeq" id="XP_016262040.1">
    <property type="nucleotide sequence ID" value="XM_016406436.1"/>
</dbReference>
<dbReference type="InterPro" id="IPR051288">
    <property type="entry name" value="Serum_paraoxonase/arylesterase"/>
</dbReference>
<dbReference type="VEuPathDB" id="FungiDB:PV06_05431"/>
<sequence>MVDPFQGTWNVDLTSKESRIWDAEKETYVADNIGSEITKMKIENGVQEYEVLYGQNPTLRMGYTSRYDSTDWAPYTVRGIEGVPEQDQERAAIEFRERTKSPYPFAIGKPIQYVRTIKVDERTHYRISKDVNGQADFILMRRMDESQDTRSKNNNRAEGTKRFKIYIFAVNHARDGESIVKFSHDLGTDTLRFEQEFKHSAIRTPNAVAAASPSSFFVSNDHYFYGGTLGGVPRHLEHKYGPFWWASNVVHCSTTDDFVNCKTVSPKWSLLAANGAVLVENGTKLLINDLLDASTTIYRVEPQSNMLTFMKKISHGSQVDNLSLVSGSEDVLVCAFPDIAKTWERLSQPLNTSLHVDAAIIRLGKGDEYRPKLLYWDDGSLLSVLTGAAFDDKRQTLVAGGAIEQHFIVCDISDA</sequence>